<feature type="non-terminal residue" evidence="2">
    <location>
        <position position="43"/>
    </location>
</feature>
<evidence type="ECO:0000256" key="1">
    <source>
        <dbReference type="SAM" id="MobiDB-lite"/>
    </source>
</evidence>
<name>A0A6J4T9C7_9ACTN</name>
<feature type="region of interest" description="Disordered" evidence="1">
    <location>
        <begin position="1"/>
        <end position="23"/>
    </location>
</feature>
<dbReference type="EMBL" id="CADCVS010000364">
    <property type="protein sequence ID" value="CAA9517262.1"/>
    <property type="molecule type" value="Genomic_DNA"/>
</dbReference>
<evidence type="ECO:0000313" key="2">
    <source>
        <dbReference type="EMBL" id="CAA9517262.1"/>
    </source>
</evidence>
<sequence>MSEEVLAGGTTNHGRVTRVGATVRRPARATVASTQALLDHLER</sequence>
<dbReference type="AlphaFoldDB" id="A0A6J4T9C7"/>
<reference evidence="2" key="1">
    <citation type="submission" date="2020-02" db="EMBL/GenBank/DDBJ databases">
        <authorList>
            <person name="Meier V. D."/>
        </authorList>
    </citation>
    <scope>NUCLEOTIDE SEQUENCE</scope>
    <source>
        <strain evidence="2">AVDCRST_MAG30</strain>
    </source>
</reference>
<accession>A0A6J4T9C7</accession>
<organism evidence="2">
    <name type="scientific">uncultured Solirubrobacteraceae bacterium</name>
    <dbReference type="NCBI Taxonomy" id="1162706"/>
    <lineage>
        <taxon>Bacteria</taxon>
        <taxon>Bacillati</taxon>
        <taxon>Actinomycetota</taxon>
        <taxon>Thermoleophilia</taxon>
        <taxon>Solirubrobacterales</taxon>
        <taxon>Solirubrobacteraceae</taxon>
        <taxon>environmental samples</taxon>
    </lineage>
</organism>
<proteinExistence type="predicted"/>
<gene>
    <name evidence="2" type="ORF">AVDCRST_MAG30-2836</name>
</gene>
<protein>
    <submittedName>
        <fullName evidence="2">Uncharacterized protein</fullName>
    </submittedName>
</protein>